<dbReference type="Pfam" id="PF02049">
    <property type="entry name" value="FliE"/>
    <property type="match status" value="1"/>
</dbReference>
<dbReference type="AlphaFoldDB" id="A0A6G8AWC0"/>
<evidence type="ECO:0000256" key="5">
    <source>
        <dbReference type="NCBIfam" id="TIGR00205"/>
    </source>
</evidence>
<feature type="compositionally biased region" description="Low complexity" evidence="6">
    <location>
        <begin position="33"/>
        <end position="42"/>
    </location>
</feature>
<evidence type="ECO:0000256" key="6">
    <source>
        <dbReference type="SAM" id="MobiDB-lite"/>
    </source>
</evidence>
<accession>A0A6G8AWC0</accession>
<sequence>MNMITNNFNEISNYREELKNRMDSGNVFQKQPQNNQENNEQEFSSVLGQAIDKVDTELASSSNNIPKLISGDLDNIHTAMIDMNKSQLVLQTAVQVRNKCVEAYNEVKNMQF</sequence>
<keyword evidence="7" id="KW-0282">Flagellum</keyword>
<dbReference type="HAMAP" id="MF_00724">
    <property type="entry name" value="FliE"/>
    <property type="match status" value="1"/>
</dbReference>
<dbReference type="NCBIfam" id="TIGR00205">
    <property type="entry name" value="fliE"/>
    <property type="match status" value="1"/>
</dbReference>
<dbReference type="GO" id="GO:0009425">
    <property type="term" value="C:bacterial-type flagellum basal body"/>
    <property type="evidence" value="ECO:0007669"/>
    <property type="project" value="UniProtKB-SubCell"/>
</dbReference>
<proteinExistence type="inferred from homology"/>
<keyword evidence="3 4" id="KW-0975">Bacterial flagellum</keyword>
<name>A0A6G8AWC0_9ENTE</name>
<evidence type="ECO:0000256" key="4">
    <source>
        <dbReference type="HAMAP-Rule" id="MF_00724"/>
    </source>
</evidence>
<dbReference type="PRINTS" id="PR01006">
    <property type="entry name" value="FLGHOOKFLIE"/>
</dbReference>
<dbReference type="EMBL" id="CP049887">
    <property type="protein sequence ID" value="QIL49354.1"/>
    <property type="molecule type" value="Genomic_DNA"/>
</dbReference>
<dbReference type="Proteomes" id="UP000501747">
    <property type="component" value="Chromosome"/>
</dbReference>
<protein>
    <recommendedName>
        <fullName evidence="4 5">Flagellar hook-basal body complex protein FliE</fullName>
    </recommendedName>
</protein>
<gene>
    <name evidence="4 7" type="primary">fliE</name>
    <name evidence="7" type="ORF">G7082_13040</name>
</gene>
<keyword evidence="8" id="KW-1185">Reference proteome</keyword>
<keyword evidence="7" id="KW-0966">Cell projection</keyword>
<evidence type="ECO:0000313" key="8">
    <source>
        <dbReference type="Proteomes" id="UP000501747"/>
    </source>
</evidence>
<dbReference type="GO" id="GO:0071973">
    <property type="term" value="P:bacterial-type flagellum-dependent cell motility"/>
    <property type="evidence" value="ECO:0007669"/>
    <property type="project" value="InterPro"/>
</dbReference>
<dbReference type="GO" id="GO:0003774">
    <property type="term" value="F:cytoskeletal motor activity"/>
    <property type="evidence" value="ECO:0007669"/>
    <property type="project" value="InterPro"/>
</dbReference>
<dbReference type="GO" id="GO:0005198">
    <property type="term" value="F:structural molecule activity"/>
    <property type="evidence" value="ECO:0007669"/>
    <property type="project" value="UniProtKB-UniRule"/>
</dbReference>
<dbReference type="PANTHER" id="PTHR34653">
    <property type="match status" value="1"/>
</dbReference>
<dbReference type="InterPro" id="IPR001624">
    <property type="entry name" value="FliE"/>
</dbReference>
<keyword evidence="7" id="KW-0969">Cilium</keyword>
<evidence type="ECO:0000256" key="2">
    <source>
        <dbReference type="ARBA" id="ARBA00009272"/>
    </source>
</evidence>
<evidence type="ECO:0000256" key="3">
    <source>
        <dbReference type="ARBA" id="ARBA00023143"/>
    </source>
</evidence>
<feature type="region of interest" description="Disordered" evidence="6">
    <location>
        <begin position="22"/>
        <end position="46"/>
    </location>
</feature>
<evidence type="ECO:0000313" key="7">
    <source>
        <dbReference type="EMBL" id="QIL49354.1"/>
    </source>
</evidence>
<dbReference type="KEGG" id="vhy:G7082_13040"/>
<comment type="similarity">
    <text evidence="2 4">Belongs to the FliE family.</text>
</comment>
<reference evidence="7 8" key="1">
    <citation type="submission" date="2020-03" db="EMBL/GenBank/DDBJ databases">
        <title>Vagococcus sp. nov., isolated from beetles.</title>
        <authorList>
            <person name="Hyun D.-W."/>
            <person name="Bae J.-W."/>
        </authorList>
    </citation>
    <scope>NUCLEOTIDE SEQUENCE [LARGE SCALE GENOMIC DNA]</scope>
    <source>
        <strain evidence="7 8">HDW17B</strain>
    </source>
</reference>
<comment type="subcellular location">
    <subcellularLocation>
        <location evidence="1 4">Bacterial flagellum basal body</location>
    </subcellularLocation>
</comment>
<dbReference type="RefSeq" id="WP_166035581.1">
    <property type="nucleotide sequence ID" value="NZ_CP049887.1"/>
</dbReference>
<organism evidence="7 8">
    <name type="scientific">Vagococcus hydrophili</name>
    <dbReference type="NCBI Taxonomy" id="2714947"/>
    <lineage>
        <taxon>Bacteria</taxon>
        <taxon>Bacillati</taxon>
        <taxon>Bacillota</taxon>
        <taxon>Bacilli</taxon>
        <taxon>Lactobacillales</taxon>
        <taxon>Enterococcaceae</taxon>
        <taxon>Vagococcus</taxon>
    </lineage>
</organism>
<dbReference type="PANTHER" id="PTHR34653:SF1">
    <property type="entry name" value="FLAGELLAR HOOK-BASAL BODY COMPLEX PROTEIN FLIE"/>
    <property type="match status" value="1"/>
</dbReference>
<evidence type="ECO:0000256" key="1">
    <source>
        <dbReference type="ARBA" id="ARBA00004117"/>
    </source>
</evidence>